<protein>
    <submittedName>
        <fullName evidence="2">Uncharacterized protein</fullName>
    </submittedName>
</protein>
<proteinExistence type="predicted"/>
<gene>
    <name evidence="1" type="ORF">BF38_4175</name>
    <name evidence="2" type="ORF">FOC89_28625</name>
</gene>
<dbReference type="AlphaFoldDB" id="A0A0B5P1H7"/>
<name>A0A0B5P1H7_BACTU</name>
<dbReference type="EMBL" id="CP053980">
    <property type="protein sequence ID" value="QKH27749.1"/>
    <property type="molecule type" value="Genomic_DNA"/>
</dbReference>
<organism evidence="2 4">
    <name type="scientific">Bacillus thuringiensis</name>
    <dbReference type="NCBI Taxonomy" id="1428"/>
    <lineage>
        <taxon>Bacteria</taxon>
        <taxon>Bacillati</taxon>
        <taxon>Bacillota</taxon>
        <taxon>Bacilli</taxon>
        <taxon>Bacillales</taxon>
        <taxon>Bacillaceae</taxon>
        <taxon>Bacillus</taxon>
        <taxon>Bacillus cereus group</taxon>
    </lineage>
</organism>
<dbReference type="Proteomes" id="UP000501107">
    <property type="component" value="Chromosome"/>
</dbReference>
<evidence type="ECO:0000313" key="2">
    <source>
        <dbReference type="EMBL" id="QKH27749.1"/>
    </source>
</evidence>
<evidence type="ECO:0000313" key="4">
    <source>
        <dbReference type="Proteomes" id="UP000501107"/>
    </source>
</evidence>
<dbReference type="EMBL" id="CP009335">
    <property type="protein sequence ID" value="AJG78333.1"/>
    <property type="molecule type" value="Genomic_DNA"/>
</dbReference>
<dbReference type="RefSeq" id="WP_000752464.1">
    <property type="nucleotide sequence ID" value="NZ_CP009335.1"/>
</dbReference>
<evidence type="ECO:0000313" key="1">
    <source>
        <dbReference type="EMBL" id="AJG78333.1"/>
    </source>
</evidence>
<reference evidence="2 4" key="2">
    <citation type="submission" date="2020-05" db="EMBL/GenBank/DDBJ databases">
        <title>FDA dAtabase for Regulatory Grade micrObial Sequences (FDA-ARGOS): Supporting development and validation of Infectious Disease Dx tests.</title>
        <authorList>
            <person name="Nelson B."/>
            <person name="Plummer A."/>
            <person name="Tallon L."/>
            <person name="Sadzewicz L."/>
            <person name="Zhao X."/>
            <person name="Vavikolanu K."/>
            <person name="Mehta A."/>
            <person name="Aluvathingal J."/>
            <person name="Nadendla S."/>
            <person name="Myers T."/>
            <person name="Yan Y."/>
            <person name="Sichtig H."/>
        </authorList>
    </citation>
    <scope>NUCLEOTIDE SEQUENCE [LARGE SCALE GENOMIC DNA]</scope>
    <source>
        <strain evidence="2 4">FDAARGOS_795</strain>
    </source>
</reference>
<reference evidence="1 3" key="1">
    <citation type="journal article" date="2015" name="Genome Announc.">
        <title>Complete genome sequences for 35 biothreat assay-relevant bacillus species.</title>
        <authorList>
            <person name="Johnson S.L."/>
            <person name="Daligault H.E."/>
            <person name="Davenport K.W."/>
            <person name="Jaissle J."/>
            <person name="Frey K.G."/>
            <person name="Ladner J.T."/>
            <person name="Broomall S.M."/>
            <person name="Bishop-Lilly K.A."/>
            <person name="Bruce D.C."/>
            <person name="Gibbons H.S."/>
            <person name="Coyne S.R."/>
            <person name="Lo C.C."/>
            <person name="Meincke L."/>
            <person name="Munk A.C."/>
            <person name="Koroleva G.I."/>
            <person name="Rosenzweig C.N."/>
            <person name="Palacios G.F."/>
            <person name="Redden C.L."/>
            <person name="Minogue T.D."/>
            <person name="Chain P.S."/>
        </authorList>
    </citation>
    <scope>NUCLEOTIDE SEQUENCE [LARGE SCALE GENOMIC DNA]</scope>
    <source>
        <strain evidence="1 3">HD1011</strain>
    </source>
</reference>
<dbReference type="KEGG" id="btw:BF38_4175"/>
<sequence>MACTTNNVCFDVCLKITITPGSGIDAVVDCGGACGTSPTIVISPSGSIVITLPLVACFSIKLNDDLSVASSLTSLSFQTS</sequence>
<accession>A0A0B5P1H7</accession>
<evidence type="ECO:0000313" key="3">
    <source>
        <dbReference type="Proteomes" id="UP000031876"/>
    </source>
</evidence>
<dbReference type="Proteomes" id="UP000031876">
    <property type="component" value="Chromosome"/>
</dbReference>